<dbReference type="STRING" id="3218.A0A2K1IMR1"/>
<reference evidence="5 7" key="2">
    <citation type="journal article" date="2018" name="Plant J.">
        <title>The Physcomitrella patens chromosome-scale assembly reveals moss genome structure and evolution.</title>
        <authorList>
            <person name="Lang D."/>
            <person name="Ullrich K.K."/>
            <person name="Murat F."/>
            <person name="Fuchs J."/>
            <person name="Jenkins J."/>
            <person name="Haas F.B."/>
            <person name="Piednoel M."/>
            <person name="Gundlach H."/>
            <person name="Van Bel M."/>
            <person name="Meyberg R."/>
            <person name="Vives C."/>
            <person name="Morata J."/>
            <person name="Symeonidi A."/>
            <person name="Hiss M."/>
            <person name="Muchero W."/>
            <person name="Kamisugi Y."/>
            <person name="Saleh O."/>
            <person name="Blanc G."/>
            <person name="Decker E.L."/>
            <person name="van Gessel N."/>
            <person name="Grimwood J."/>
            <person name="Hayes R.D."/>
            <person name="Graham S.W."/>
            <person name="Gunter L.E."/>
            <person name="McDaniel S.F."/>
            <person name="Hoernstein S.N.W."/>
            <person name="Larsson A."/>
            <person name="Li F.W."/>
            <person name="Perroud P.F."/>
            <person name="Phillips J."/>
            <person name="Ranjan P."/>
            <person name="Rokshar D.S."/>
            <person name="Rothfels C.J."/>
            <person name="Schneider L."/>
            <person name="Shu S."/>
            <person name="Stevenson D.W."/>
            <person name="Thummler F."/>
            <person name="Tillich M."/>
            <person name="Villarreal Aguilar J.C."/>
            <person name="Widiez T."/>
            <person name="Wong G.K."/>
            <person name="Wymore A."/>
            <person name="Zhang Y."/>
            <person name="Zimmer A.D."/>
            <person name="Quatrano R.S."/>
            <person name="Mayer K.F.X."/>
            <person name="Goodstein D."/>
            <person name="Casacuberta J.M."/>
            <person name="Vandepoele K."/>
            <person name="Reski R."/>
            <person name="Cuming A.C."/>
            <person name="Tuskan G.A."/>
            <person name="Maumus F."/>
            <person name="Salse J."/>
            <person name="Schmutz J."/>
            <person name="Rensing S.A."/>
        </authorList>
    </citation>
    <scope>NUCLEOTIDE SEQUENCE [LARGE SCALE GENOMIC DNA]</scope>
    <source>
        <strain evidence="6 7">cv. Gransden 2004</strain>
    </source>
</reference>
<dbReference type="Gramene" id="Pp3c22_8310V3.1">
    <property type="protein sequence ID" value="PAC:32904183.CDS.1"/>
    <property type="gene ID" value="Pp3c22_8310"/>
</dbReference>
<dbReference type="InterPro" id="IPR009880">
    <property type="entry name" value="Glyoxal_oxidase_N"/>
</dbReference>
<dbReference type="EnsemblPlants" id="Pp3c22_8310V3.2">
    <property type="protein sequence ID" value="PAC:32904184.CDS.1"/>
    <property type="gene ID" value="Pp3c22_8310"/>
</dbReference>
<reference evidence="5 7" key="1">
    <citation type="journal article" date="2008" name="Science">
        <title>The Physcomitrella genome reveals evolutionary insights into the conquest of land by plants.</title>
        <authorList>
            <person name="Rensing S."/>
            <person name="Lang D."/>
            <person name="Zimmer A."/>
            <person name="Terry A."/>
            <person name="Salamov A."/>
            <person name="Shapiro H."/>
            <person name="Nishiyama T."/>
            <person name="Perroud P.-F."/>
            <person name="Lindquist E."/>
            <person name="Kamisugi Y."/>
            <person name="Tanahashi T."/>
            <person name="Sakakibara K."/>
            <person name="Fujita T."/>
            <person name="Oishi K."/>
            <person name="Shin-I T."/>
            <person name="Kuroki Y."/>
            <person name="Toyoda A."/>
            <person name="Suzuki Y."/>
            <person name="Hashimoto A."/>
            <person name="Yamaguchi K."/>
            <person name="Sugano A."/>
            <person name="Kohara Y."/>
            <person name="Fujiyama A."/>
            <person name="Anterola A."/>
            <person name="Aoki S."/>
            <person name="Ashton N."/>
            <person name="Barbazuk W.B."/>
            <person name="Barker E."/>
            <person name="Bennetzen J."/>
            <person name="Bezanilla M."/>
            <person name="Blankenship R."/>
            <person name="Cho S.H."/>
            <person name="Dutcher S."/>
            <person name="Estelle M."/>
            <person name="Fawcett J.A."/>
            <person name="Gundlach H."/>
            <person name="Hanada K."/>
            <person name="Heyl A."/>
            <person name="Hicks K.A."/>
            <person name="Hugh J."/>
            <person name="Lohr M."/>
            <person name="Mayer K."/>
            <person name="Melkozernov A."/>
            <person name="Murata T."/>
            <person name="Nelson D."/>
            <person name="Pils B."/>
            <person name="Prigge M."/>
            <person name="Reiss B."/>
            <person name="Renner T."/>
            <person name="Rombauts S."/>
            <person name="Rushton P."/>
            <person name="Sanderfoot A."/>
            <person name="Schween G."/>
            <person name="Shiu S.-H."/>
            <person name="Stueber K."/>
            <person name="Theodoulou F.L."/>
            <person name="Tu H."/>
            <person name="Van de Peer Y."/>
            <person name="Verrier P.J."/>
            <person name="Waters E."/>
            <person name="Wood A."/>
            <person name="Yang L."/>
            <person name="Cove D."/>
            <person name="Cuming A."/>
            <person name="Hasebe M."/>
            <person name="Lucas S."/>
            <person name="Mishler D.B."/>
            <person name="Reski R."/>
            <person name="Grigoriev I."/>
            <person name="Quatrano R.S."/>
            <person name="Boore J.L."/>
        </authorList>
    </citation>
    <scope>NUCLEOTIDE SEQUENCE [LARGE SCALE GENOMIC DNA]</scope>
    <source>
        <strain evidence="6 7">cv. Gransden 2004</strain>
    </source>
</reference>
<dbReference type="Pfam" id="PF09118">
    <property type="entry name" value="GO-like_E_set"/>
    <property type="match status" value="1"/>
</dbReference>
<feature type="domain" description="Glyoxal oxidase N-terminal" evidence="3">
    <location>
        <begin position="43"/>
        <end position="427"/>
    </location>
</feature>
<feature type="signal peptide" evidence="2">
    <location>
        <begin position="1"/>
        <end position="25"/>
    </location>
</feature>
<dbReference type="Pfam" id="PF07250">
    <property type="entry name" value="Glyoxal_oxid_N"/>
    <property type="match status" value="1"/>
</dbReference>
<evidence type="ECO:0000259" key="4">
    <source>
        <dbReference type="Pfam" id="PF09118"/>
    </source>
</evidence>
<dbReference type="SUPFAM" id="SSF50965">
    <property type="entry name" value="Galactose oxidase, central domain"/>
    <property type="match status" value="1"/>
</dbReference>
<evidence type="ECO:0000313" key="5">
    <source>
        <dbReference type="EMBL" id="PNR30563.1"/>
    </source>
</evidence>
<dbReference type="GeneID" id="112274650"/>
<organism evidence="5">
    <name type="scientific">Physcomitrium patens</name>
    <name type="common">Spreading-leaved earth moss</name>
    <name type="synonym">Physcomitrella patens</name>
    <dbReference type="NCBI Taxonomy" id="3218"/>
    <lineage>
        <taxon>Eukaryota</taxon>
        <taxon>Viridiplantae</taxon>
        <taxon>Streptophyta</taxon>
        <taxon>Embryophyta</taxon>
        <taxon>Bryophyta</taxon>
        <taxon>Bryophytina</taxon>
        <taxon>Bryopsida</taxon>
        <taxon>Funariidae</taxon>
        <taxon>Funariales</taxon>
        <taxon>Funariaceae</taxon>
        <taxon>Physcomitrium</taxon>
    </lineage>
</organism>
<evidence type="ECO:0000256" key="2">
    <source>
        <dbReference type="SAM" id="SignalP"/>
    </source>
</evidence>
<dbReference type="PaxDb" id="3218-PP1S12_143V6.1"/>
<dbReference type="SUPFAM" id="SSF81296">
    <property type="entry name" value="E set domains"/>
    <property type="match status" value="1"/>
</dbReference>
<reference evidence="6" key="3">
    <citation type="submission" date="2020-12" db="UniProtKB">
        <authorList>
            <consortium name="EnsemblPlants"/>
        </authorList>
    </citation>
    <scope>IDENTIFICATION</scope>
</reference>
<keyword evidence="7" id="KW-1185">Reference proteome</keyword>
<evidence type="ECO:0000313" key="7">
    <source>
        <dbReference type="Proteomes" id="UP000006727"/>
    </source>
</evidence>
<evidence type="ECO:0000256" key="1">
    <source>
        <dbReference type="ARBA" id="ARBA00022729"/>
    </source>
</evidence>
<dbReference type="EnsemblPlants" id="Pp3c22_8310V3.1">
    <property type="protein sequence ID" value="PAC:32904183.CDS.1"/>
    <property type="gene ID" value="Pp3c22_8310"/>
</dbReference>
<dbReference type="EMBL" id="ABEU02000022">
    <property type="protein sequence ID" value="PNR30563.1"/>
    <property type="molecule type" value="Genomic_DNA"/>
</dbReference>
<dbReference type="InterPro" id="IPR037293">
    <property type="entry name" value="Gal_Oxidase_central_sf"/>
</dbReference>
<dbReference type="OMA" id="TWRASTI"/>
<dbReference type="RefSeq" id="XP_024360071.1">
    <property type="nucleotide sequence ID" value="XM_024504303.2"/>
</dbReference>
<dbReference type="KEGG" id="ppp:112274650"/>
<feature type="chain" id="PRO_5043157962" description="Galactose oxidase-like Early set domain-containing protein" evidence="2">
    <location>
        <begin position="26"/>
        <end position="542"/>
    </location>
</feature>
<evidence type="ECO:0008006" key="8">
    <source>
        <dbReference type="Google" id="ProtNLM"/>
    </source>
</evidence>
<dbReference type="InterPro" id="IPR011043">
    <property type="entry name" value="Gal_Oxase/kelch_b-propeller"/>
</dbReference>
<dbReference type="CDD" id="cd02851">
    <property type="entry name" value="E_set_GO_C"/>
    <property type="match status" value="1"/>
</dbReference>
<dbReference type="InterPro" id="IPR013783">
    <property type="entry name" value="Ig-like_fold"/>
</dbReference>
<gene>
    <name evidence="6" type="primary">LOC112274650</name>
    <name evidence="5" type="ORF">PHYPA_026879</name>
</gene>
<dbReference type="Gramene" id="Pp3c22_8310V3.2">
    <property type="protein sequence ID" value="PAC:32904184.CDS.1"/>
    <property type="gene ID" value="Pp3c22_8310"/>
</dbReference>
<keyword evidence="1 2" id="KW-0732">Signal</keyword>
<dbReference type="PANTHER" id="PTHR32208:SF71">
    <property type="entry name" value="GLYOXAL OXIDASE-RELATED PROTEIN"/>
    <property type="match status" value="1"/>
</dbReference>
<feature type="domain" description="Galactose oxidase-like Early set" evidence="4">
    <location>
        <begin position="436"/>
        <end position="539"/>
    </location>
</feature>
<protein>
    <recommendedName>
        <fullName evidence="8">Galactose oxidase-like Early set domain-containing protein</fullName>
    </recommendedName>
</protein>
<dbReference type="Gene3D" id="2.60.40.10">
    <property type="entry name" value="Immunoglobulins"/>
    <property type="match status" value="1"/>
</dbReference>
<dbReference type="AlphaFoldDB" id="A0A2K1IMR1"/>
<dbReference type="FunCoup" id="A0A2K1IMR1">
    <property type="interactions" value="30"/>
</dbReference>
<dbReference type="PANTHER" id="PTHR32208">
    <property type="entry name" value="SECRETED PROTEIN-RELATED"/>
    <property type="match status" value="1"/>
</dbReference>
<dbReference type="InterPro" id="IPR014756">
    <property type="entry name" value="Ig_E-set"/>
</dbReference>
<dbReference type="InterPro" id="IPR015202">
    <property type="entry name" value="GO-like_E_set"/>
</dbReference>
<dbReference type="OrthoDB" id="2019572at2759"/>
<sequence length="542" mass="59853">MAVSKRGFLCVIVVLSICGGYCVNAGPPDSWQVIVENAGVCAMQATLMRSNRVVFFDRTNFGASNITYQDGYCRENPKDMRSKRDCTAHSVAVDLATNKITTLKIFTDTWCSSGSHKADGTLLQTGGWADGADVTRTIGPGPKDDWIEYPNAPSALLTSRWYSSNHILPDNRVIIVGGRRAFSFEFQPRTKGEGLYSLPFLRDTLTPGSEHNLYPFVNLCPDGNLFIFANQDSILLDYKANKVLRKYPRIPEGPRNYPASAAAALLPLTAADGYGRAEILICGGAKPEAFSNTGKGIFDEALSSCARMVLTDAAAKWRLVYMPIPRIMGDMLILPTAEVLIINGARKGTAGWQVAREPVLTPVTYDIYRDRFFTWRASTIPRLYHSVALMLPDGKVFVAGSNTNRGYEFSNVQYPTELRIEKYSPYYIAKSYDTRRPKIVSSPTVVKCATSFRIAFEISQNPVALKYHLYAPPFTTHTYSMNQRMLVLKANPVVSDPAKRTSFSATLYAPPNTVIAPAGYYLLTVINQGTPSPSVWVRITAA</sequence>
<evidence type="ECO:0000313" key="6">
    <source>
        <dbReference type="EnsemblPlants" id="PAC:32904183.CDS.1"/>
    </source>
</evidence>
<dbReference type="Proteomes" id="UP000006727">
    <property type="component" value="Chromosome 22"/>
</dbReference>
<accession>A0A2K1IMR1</accession>
<proteinExistence type="predicted"/>
<name>A0A2K1IMR1_PHYPA</name>
<dbReference type="Gene3D" id="2.130.10.80">
    <property type="entry name" value="Galactose oxidase/kelch, beta-propeller"/>
    <property type="match status" value="1"/>
</dbReference>
<evidence type="ECO:0000259" key="3">
    <source>
        <dbReference type="Pfam" id="PF07250"/>
    </source>
</evidence>